<dbReference type="PANTHER" id="PTHR45901">
    <property type="entry name" value="PROTEIN CBG12474"/>
    <property type="match status" value="1"/>
</dbReference>
<dbReference type="Proteomes" id="UP000228621">
    <property type="component" value="Unassembled WGS sequence"/>
</dbReference>
<sequence>MKHVLKPLLIVGLALSPVTFANELADKVSLPKLAQSVSNFEKNMKQYEYQDEEAYIQEYILEFGNGEPADQWARASFCQGLTTEYIVTVYTSNIYRAGTGSRIHMKVNWGASSSQWTRLDNTSRNDFEQGSIDDFYLHLLNRGSIVDASVSIKSDGSGSKAGWHLDRIEIEDTCTGDVGTARFNRWISKSVGLSSTRPVN</sequence>
<comment type="caution">
    <text evidence="3">The sequence shown here is derived from an EMBL/GenBank/DDBJ whole genome shotgun (WGS) entry which is preliminary data.</text>
</comment>
<dbReference type="SUPFAM" id="SSF49723">
    <property type="entry name" value="Lipase/lipooxygenase domain (PLAT/LH2 domain)"/>
    <property type="match status" value="1"/>
</dbReference>
<feature type="domain" description="PLAT" evidence="2">
    <location>
        <begin position="83"/>
        <end position="200"/>
    </location>
</feature>
<dbReference type="PROSITE" id="PS50095">
    <property type="entry name" value="PLAT"/>
    <property type="match status" value="1"/>
</dbReference>
<keyword evidence="1" id="KW-0732">Signal</keyword>
<protein>
    <recommendedName>
        <fullName evidence="2">PLAT domain-containing protein</fullName>
    </recommendedName>
</protein>
<dbReference type="OrthoDB" id="4306975at2"/>
<dbReference type="PANTHER" id="PTHR45901:SF3">
    <property type="entry name" value="LIPOXYGENASE HOMOLOGY DOMAIN-CONTAINING PROTEIN 1"/>
    <property type="match status" value="1"/>
</dbReference>
<dbReference type="Gene3D" id="2.60.60.20">
    <property type="entry name" value="PLAT/LH2 domain"/>
    <property type="match status" value="1"/>
</dbReference>
<dbReference type="RefSeq" id="WP_099642790.1">
    <property type="nucleotide sequence ID" value="NZ_NKHF01000067.1"/>
</dbReference>
<organism evidence="3 4">
    <name type="scientific">Pseudoalteromonas piscicida</name>
    <dbReference type="NCBI Taxonomy" id="43662"/>
    <lineage>
        <taxon>Bacteria</taxon>
        <taxon>Pseudomonadati</taxon>
        <taxon>Pseudomonadota</taxon>
        <taxon>Gammaproteobacteria</taxon>
        <taxon>Alteromonadales</taxon>
        <taxon>Pseudoalteromonadaceae</taxon>
        <taxon>Pseudoalteromonas</taxon>
    </lineage>
</organism>
<dbReference type="InterPro" id="IPR052970">
    <property type="entry name" value="Inner_ear_hair_cell_LOXHD"/>
</dbReference>
<evidence type="ECO:0000259" key="2">
    <source>
        <dbReference type="PROSITE" id="PS50095"/>
    </source>
</evidence>
<dbReference type="AlphaFoldDB" id="A0A2A5JNR6"/>
<dbReference type="EMBL" id="NKHF01000067">
    <property type="protein sequence ID" value="PCK30979.1"/>
    <property type="molecule type" value="Genomic_DNA"/>
</dbReference>
<dbReference type="InterPro" id="IPR001024">
    <property type="entry name" value="PLAT/LH2_dom"/>
</dbReference>
<proteinExistence type="predicted"/>
<evidence type="ECO:0000313" key="3">
    <source>
        <dbReference type="EMBL" id="PCK30979.1"/>
    </source>
</evidence>
<keyword evidence="4" id="KW-1185">Reference proteome</keyword>
<evidence type="ECO:0000313" key="4">
    <source>
        <dbReference type="Proteomes" id="UP000228621"/>
    </source>
</evidence>
<dbReference type="InterPro" id="IPR036392">
    <property type="entry name" value="PLAT/LH2_dom_sf"/>
</dbReference>
<reference evidence="4" key="1">
    <citation type="journal article" date="2019" name="Genome Announc.">
        <title>Draft Genome Sequence of Pseudoalteromonas piscicida Strain 36Y ROTHPW, an Hypersaline Seawater Isolate from the South Coast of Sonora, Mexico.</title>
        <authorList>
            <person name="Sanchez-Diaz R."/>
            <person name="Molina-Garza Z.J."/>
            <person name="Cruz-Suarez L.E."/>
            <person name="Selvin J."/>
            <person name="Kiran G.S."/>
            <person name="Ibarra-Gamez J.C."/>
            <person name="Gomez-Gil B."/>
            <person name="Galaviz-Silva L."/>
        </authorList>
    </citation>
    <scope>NUCLEOTIDE SEQUENCE [LARGE SCALE GENOMIC DNA]</scope>
    <source>
        <strain evidence="4">36Y_RITHPW</strain>
    </source>
</reference>
<accession>A0A2A5JNR6</accession>
<feature type="signal peptide" evidence="1">
    <location>
        <begin position="1"/>
        <end position="21"/>
    </location>
</feature>
<dbReference type="Pfam" id="PF01477">
    <property type="entry name" value="PLAT"/>
    <property type="match status" value="1"/>
</dbReference>
<name>A0A2A5JNR6_PSEO7</name>
<feature type="chain" id="PRO_5013037511" description="PLAT domain-containing protein" evidence="1">
    <location>
        <begin position="22"/>
        <end position="200"/>
    </location>
</feature>
<evidence type="ECO:0000256" key="1">
    <source>
        <dbReference type="SAM" id="SignalP"/>
    </source>
</evidence>
<gene>
    <name evidence="3" type="ORF">CEX98_14590</name>
</gene>